<keyword evidence="1" id="KW-0472">Membrane</keyword>
<evidence type="ECO:0000313" key="3">
    <source>
        <dbReference type="Proteomes" id="UP001279734"/>
    </source>
</evidence>
<organism evidence="2 3">
    <name type="scientific">Nepenthes gracilis</name>
    <name type="common">Slender pitcher plant</name>
    <dbReference type="NCBI Taxonomy" id="150966"/>
    <lineage>
        <taxon>Eukaryota</taxon>
        <taxon>Viridiplantae</taxon>
        <taxon>Streptophyta</taxon>
        <taxon>Embryophyta</taxon>
        <taxon>Tracheophyta</taxon>
        <taxon>Spermatophyta</taxon>
        <taxon>Magnoliopsida</taxon>
        <taxon>eudicotyledons</taxon>
        <taxon>Gunneridae</taxon>
        <taxon>Pentapetalae</taxon>
        <taxon>Caryophyllales</taxon>
        <taxon>Nepenthaceae</taxon>
        <taxon>Nepenthes</taxon>
    </lineage>
</organism>
<gene>
    <name evidence="2" type="ORF">Nepgr_021093</name>
</gene>
<keyword evidence="1" id="KW-1133">Transmembrane helix</keyword>
<dbReference type="EMBL" id="BSYO01000020">
    <property type="protein sequence ID" value="GMH19252.1"/>
    <property type="molecule type" value="Genomic_DNA"/>
</dbReference>
<keyword evidence="1" id="KW-0812">Transmembrane</keyword>
<evidence type="ECO:0000256" key="1">
    <source>
        <dbReference type="SAM" id="Phobius"/>
    </source>
</evidence>
<proteinExistence type="predicted"/>
<protein>
    <submittedName>
        <fullName evidence="2">Uncharacterized protein</fullName>
    </submittedName>
</protein>
<keyword evidence="3" id="KW-1185">Reference proteome</keyword>
<name>A0AAD3SY91_NEPGR</name>
<sequence>MWCRFSGRPDDAVHQQLLLLVDILSVFLLVYSGSRYGCGMLQIESSSSFNRDASCAGLLMGQYSFTVMLPSAFAVISFCEIGFLDELPE</sequence>
<comment type="caution">
    <text evidence="2">The sequence shown here is derived from an EMBL/GenBank/DDBJ whole genome shotgun (WGS) entry which is preliminary data.</text>
</comment>
<dbReference type="Proteomes" id="UP001279734">
    <property type="component" value="Unassembled WGS sequence"/>
</dbReference>
<evidence type="ECO:0000313" key="2">
    <source>
        <dbReference type="EMBL" id="GMH19252.1"/>
    </source>
</evidence>
<reference evidence="2" key="1">
    <citation type="submission" date="2023-05" db="EMBL/GenBank/DDBJ databases">
        <title>Nepenthes gracilis genome sequencing.</title>
        <authorList>
            <person name="Fukushima K."/>
        </authorList>
    </citation>
    <scope>NUCLEOTIDE SEQUENCE</scope>
    <source>
        <strain evidence="2">SING2019-196</strain>
    </source>
</reference>
<accession>A0AAD3SY91</accession>
<dbReference type="AlphaFoldDB" id="A0AAD3SY91"/>
<feature type="transmembrane region" description="Helical" evidence="1">
    <location>
        <begin position="12"/>
        <end position="31"/>
    </location>
</feature>